<dbReference type="GO" id="GO:0005634">
    <property type="term" value="C:nucleus"/>
    <property type="evidence" value="ECO:0007669"/>
    <property type="project" value="UniProtKB-SubCell"/>
</dbReference>
<evidence type="ECO:0000259" key="15">
    <source>
        <dbReference type="PROSITE" id="PS50805"/>
    </source>
</evidence>
<dbReference type="AlphaFoldDB" id="A0A8C3S0V3"/>
<evidence type="ECO:0000256" key="12">
    <source>
        <dbReference type="PROSITE-ProRule" id="PRU00042"/>
    </source>
</evidence>
<evidence type="ECO:0000256" key="8">
    <source>
        <dbReference type="ARBA" id="ARBA00023015"/>
    </source>
</evidence>
<evidence type="ECO:0008006" key="18">
    <source>
        <dbReference type="Google" id="ProtNLM"/>
    </source>
</evidence>
<dbReference type="InterPro" id="IPR001909">
    <property type="entry name" value="KRAB"/>
</dbReference>
<dbReference type="SMART" id="SM00355">
    <property type="entry name" value="ZnF_C2H2"/>
    <property type="match status" value="6"/>
</dbReference>
<dbReference type="Gene3D" id="3.30.160.60">
    <property type="entry name" value="Classic Zinc Finger"/>
    <property type="match status" value="5"/>
</dbReference>
<dbReference type="GO" id="GO:0006355">
    <property type="term" value="P:regulation of DNA-templated transcription"/>
    <property type="evidence" value="ECO:0007669"/>
    <property type="project" value="InterPro"/>
</dbReference>
<keyword evidence="4" id="KW-0479">Metal-binding</keyword>
<dbReference type="PANTHER" id="PTHR23234:SF10">
    <property type="entry name" value="RIKEN CDNA 6720489N17 GENE-RELATED"/>
    <property type="match status" value="1"/>
</dbReference>
<feature type="domain" description="KRAB" evidence="15">
    <location>
        <begin position="106"/>
        <end position="184"/>
    </location>
</feature>
<organism evidence="16 17">
    <name type="scientific">Chelydra serpentina</name>
    <name type="common">Snapping turtle</name>
    <name type="synonym">Testudo serpentina</name>
    <dbReference type="NCBI Taxonomy" id="8475"/>
    <lineage>
        <taxon>Eukaryota</taxon>
        <taxon>Metazoa</taxon>
        <taxon>Chordata</taxon>
        <taxon>Craniata</taxon>
        <taxon>Vertebrata</taxon>
        <taxon>Euteleostomi</taxon>
        <taxon>Archelosauria</taxon>
        <taxon>Testudinata</taxon>
        <taxon>Testudines</taxon>
        <taxon>Cryptodira</taxon>
        <taxon>Durocryptodira</taxon>
        <taxon>Americhelydia</taxon>
        <taxon>Chelydroidea</taxon>
        <taxon>Chelydridae</taxon>
        <taxon>Chelydra</taxon>
    </lineage>
</organism>
<evidence type="ECO:0000256" key="6">
    <source>
        <dbReference type="ARBA" id="ARBA00022771"/>
    </source>
</evidence>
<dbReference type="SUPFAM" id="SSF109640">
    <property type="entry name" value="KRAB domain (Kruppel-associated box)"/>
    <property type="match status" value="1"/>
</dbReference>
<feature type="domain" description="C2H2-type" evidence="14">
    <location>
        <begin position="384"/>
        <end position="411"/>
    </location>
</feature>
<reference evidence="16" key="1">
    <citation type="submission" date="2025-08" db="UniProtKB">
        <authorList>
            <consortium name="Ensembl"/>
        </authorList>
    </citation>
    <scope>IDENTIFICATION</scope>
</reference>
<dbReference type="GO" id="GO:0008270">
    <property type="term" value="F:zinc ion binding"/>
    <property type="evidence" value="ECO:0007669"/>
    <property type="project" value="UniProtKB-KW"/>
</dbReference>
<evidence type="ECO:0000256" key="7">
    <source>
        <dbReference type="ARBA" id="ARBA00022833"/>
    </source>
</evidence>
<feature type="compositionally biased region" description="Polar residues" evidence="13">
    <location>
        <begin position="204"/>
        <end position="224"/>
    </location>
</feature>
<dbReference type="SMART" id="SM00349">
    <property type="entry name" value="KRAB"/>
    <property type="match status" value="1"/>
</dbReference>
<dbReference type="Pfam" id="PF01352">
    <property type="entry name" value="KRAB"/>
    <property type="match status" value="1"/>
</dbReference>
<dbReference type="PROSITE" id="PS50157">
    <property type="entry name" value="ZINC_FINGER_C2H2_2"/>
    <property type="match status" value="5"/>
</dbReference>
<keyword evidence="9" id="KW-0238">DNA-binding</keyword>
<dbReference type="FunFam" id="3.30.160.60:FF:001602">
    <property type="entry name" value="Zinc finger protein 490"/>
    <property type="match status" value="1"/>
</dbReference>
<dbReference type="InterPro" id="IPR050758">
    <property type="entry name" value="Znf_C2H2-type"/>
</dbReference>
<proteinExistence type="inferred from homology"/>
<keyword evidence="17" id="KW-1185">Reference proteome</keyword>
<name>A0A8C3S0V3_CHESE</name>
<evidence type="ECO:0000313" key="17">
    <source>
        <dbReference type="Proteomes" id="UP000694403"/>
    </source>
</evidence>
<dbReference type="InterPro" id="IPR036051">
    <property type="entry name" value="KRAB_dom_sf"/>
</dbReference>
<feature type="compositionally biased region" description="Basic and acidic residues" evidence="13">
    <location>
        <begin position="194"/>
        <end position="203"/>
    </location>
</feature>
<keyword evidence="5" id="KW-0677">Repeat</keyword>
<reference evidence="16" key="2">
    <citation type="submission" date="2025-09" db="UniProtKB">
        <authorList>
            <consortium name="Ensembl"/>
        </authorList>
    </citation>
    <scope>IDENTIFICATION</scope>
</reference>
<dbReference type="Gene3D" id="6.10.140.140">
    <property type="match status" value="1"/>
</dbReference>
<evidence type="ECO:0000256" key="13">
    <source>
        <dbReference type="SAM" id="MobiDB-lite"/>
    </source>
</evidence>
<keyword evidence="10" id="KW-0804">Transcription</keyword>
<comment type="subcellular location">
    <subcellularLocation>
        <location evidence="2">Nucleus</location>
    </subcellularLocation>
</comment>
<evidence type="ECO:0000256" key="10">
    <source>
        <dbReference type="ARBA" id="ARBA00023163"/>
    </source>
</evidence>
<evidence type="ECO:0000256" key="5">
    <source>
        <dbReference type="ARBA" id="ARBA00022737"/>
    </source>
</evidence>
<evidence type="ECO:0000256" key="11">
    <source>
        <dbReference type="ARBA" id="ARBA00023242"/>
    </source>
</evidence>
<dbReference type="Pfam" id="PF00096">
    <property type="entry name" value="zf-C2H2"/>
    <property type="match status" value="4"/>
</dbReference>
<feature type="region of interest" description="Disordered" evidence="13">
    <location>
        <begin position="183"/>
        <end position="244"/>
    </location>
</feature>
<feature type="domain" description="C2H2-type" evidence="14">
    <location>
        <begin position="300"/>
        <end position="327"/>
    </location>
</feature>
<dbReference type="FunFam" id="3.30.160.60:FF:002343">
    <property type="entry name" value="Zinc finger protein 33A"/>
    <property type="match status" value="1"/>
</dbReference>
<evidence type="ECO:0000256" key="9">
    <source>
        <dbReference type="ARBA" id="ARBA00023125"/>
    </source>
</evidence>
<dbReference type="FunFam" id="3.30.160.60:FF:000410">
    <property type="entry name" value="Zinc finger protein 777"/>
    <property type="match status" value="1"/>
</dbReference>
<feature type="domain" description="C2H2-type" evidence="14">
    <location>
        <begin position="356"/>
        <end position="383"/>
    </location>
</feature>
<keyword evidence="8" id="KW-0805">Transcription regulation</keyword>
<evidence type="ECO:0000256" key="1">
    <source>
        <dbReference type="ARBA" id="ARBA00003767"/>
    </source>
</evidence>
<dbReference type="Ensembl" id="ENSCSRT00000007660.1">
    <property type="protein sequence ID" value="ENSCSRP00000007425.1"/>
    <property type="gene ID" value="ENSCSRG00000005370.1"/>
</dbReference>
<evidence type="ECO:0000259" key="14">
    <source>
        <dbReference type="PROSITE" id="PS50157"/>
    </source>
</evidence>
<dbReference type="PROSITE" id="PS50805">
    <property type="entry name" value="KRAB"/>
    <property type="match status" value="1"/>
</dbReference>
<dbReference type="SUPFAM" id="SSF57667">
    <property type="entry name" value="beta-beta-alpha zinc fingers"/>
    <property type="match status" value="4"/>
</dbReference>
<evidence type="ECO:0000256" key="2">
    <source>
        <dbReference type="ARBA" id="ARBA00004123"/>
    </source>
</evidence>
<dbReference type="PROSITE" id="PS00028">
    <property type="entry name" value="ZINC_FINGER_C2H2_1"/>
    <property type="match status" value="4"/>
</dbReference>
<feature type="domain" description="C2H2-type" evidence="14">
    <location>
        <begin position="412"/>
        <end position="439"/>
    </location>
</feature>
<dbReference type="CDD" id="cd07765">
    <property type="entry name" value="KRAB_A-box"/>
    <property type="match status" value="1"/>
</dbReference>
<feature type="domain" description="C2H2-type" evidence="14">
    <location>
        <begin position="326"/>
        <end position="353"/>
    </location>
</feature>
<dbReference type="PANTHER" id="PTHR23234">
    <property type="entry name" value="ZNF44 PROTEIN"/>
    <property type="match status" value="1"/>
</dbReference>
<evidence type="ECO:0000256" key="4">
    <source>
        <dbReference type="ARBA" id="ARBA00022723"/>
    </source>
</evidence>
<keyword evidence="7" id="KW-0862">Zinc</keyword>
<keyword evidence="6 12" id="KW-0863">Zinc-finger</keyword>
<accession>A0A8C3S0V3</accession>
<sequence>MQLPLEQTAMWPEVTVETTVESHATRLLTLEGRMGMAENKLVGCERTVVEFGNQLESKWAVLGTLIQEYGLLQRRLENMENLLKKKDVWILKLPPGTQGEVPKVPVKFDEVSGCFSGQEWGVLEQRREELHKNTMRNNYETLISLGKDELKIPLCPGKRLLLNPLWIPADEWRLEDSAATPELPRWAQGSSEEDFQRPAERWSHGSQCSSLPQQGNPAGSSLGQPTPDFSGLAPATDPEESPPGEGPYICNECGESFVCKQLFAVHRGVCTSPACREGLNQKSSLPHPQRSQVLAGAKPYKCSEGEMTFSLKSSLLKHQVSHPGPYTCAKCRKSFRLKISLLVHQRLHAGKGEGALLCTDCGKNFSHPSQLARHQRIHTGERPYQCTACEKSFTEKSKLTNHYRTHTGERPYACTQCGKRFIRKHHLLKHQRVHTGERPYQCPDWSDKILPRPPCPPTGVRYPTPGHHLP</sequence>
<protein>
    <recommendedName>
        <fullName evidence="18">Zinc finger protein 777</fullName>
    </recommendedName>
</protein>
<dbReference type="GO" id="GO:0003677">
    <property type="term" value="F:DNA binding"/>
    <property type="evidence" value="ECO:0007669"/>
    <property type="project" value="UniProtKB-KW"/>
</dbReference>
<keyword evidence="11" id="KW-0539">Nucleus</keyword>
<comment type="similarity">
    <text evidence="3">Belongs to the krueppel C2H2-type zinc-finger protein family.</text>
</comment>
<comment type="function">
    <text evidence="1">May be involved in transcriptional regulation.</text>
</comment>
<dbReference type="InterPro" id="IPR036236">
    <property type="entry name" value="Znf_C2H2_sf"/>
</dbReference>
<evidence type="ECO:0000313" key="16">
    <source>
        <dbReference type="Ensembl" id="ENSCSRP00000007425.1"/>
    </source>
</evidence>
<evidence type="ECO:0000256" key="3">
    <source>
        <dbReference type="ARBA" id="ARBA00006991"/>
    </source>
</evidence>
<dbReference type="InterPro" id="IPR013087">
    <property type="entry name" value="Znf_C2H2_type"/>
</dbReference>
<dbReference type="FunFam" id="3.30.160.60:FF:000135">
    <property type="entry name" value="Zinc finger protein 358"/>
    <property type="match status" value="1"/>
</dbReference>
<dbReference type="Proteomes" id="UP000694403">
    <property type="component" value="Unplaced"/>
</dbReference>